<organism evidence="2 3">
    <name type="scientific">Peptococcus niger</name>
    <dbReference type="NCBI Taxonomy" id="2741"/>
    <lineage>
        <taxon>Bacteria</taxon>
        <taxon>Bacillati</taxon>
        <taxon>Bacillota</taxon>
        <taxon>Clostridia</taxon>
        <taxon>Eubacteriales</taxon>
        <taxon>Peptococcaceae</taxon>
        <taxon>Peptococcus</taxon>
    </lineage>
</organism>
<proteinExistence type="predicted"/>
<keyword evidence="1" id="KW-0472">Membrane</keyword>
<evidence type="ECO:0000313" key="2">
    <source>
        <dbReference type="EMBL" id="SDD95863.1"/>
    </source>
</evidence>
<gene>
    <name evidence="2" type="ORF">SAMN04489866_11135</name>
</gene>
<keyword evidence="1" id="KW-0812">Transmembrane</keyword>
<dbReference type="STRING" id="2741.SAMN04489866_11135"/>
<dbReference type="EMBL" id="FNAF01000011">
    <property type="protein sequence ID" value="SDD95863.1"/>
    <property type="molecule type" value="Genomic_DNA"/>
</dbReference>
<evidence type="ECO:0000256" key="1">
    <source>
        <dbReference type="SAM" id="Phobius"/>
    </source>
</evidence>
<evidence type="ECO:0000313" key="3">
    <source>
        <dbReference type="Proteomes" id="UP000198995"/>
    </source>
</evidence>
<name>A0A1G6Z0N5_PEPNI</name>
<keyword evidence="3" id="KW-1185">Reference proteome</keyword>
<dbReference type="RefSeq" id="WP_091792184.1">
    <property type="nucleotide sequence ID" value="NZ_FNAF01000011.1"/>
</dbReference>
<dbReference type="Proteomes" id="UP000198995">
    <property type="component" value="Unassembled WGS sequence"/>
</dbReference>
<dbReference type="AlphaFoldDB" id="A0A1G6Z0N5"/>
<reference evidence="2 3" key="1">
    <citation type="submission" date="2016-10" db="EMBL/GenBank/DDBJ databases">
        <authorList>
            <person name="de Groot N.N."/>
        </authorList>
    </citation>
    <scope>NUCLEOTIDE SEQUENCE [LARGE SCALE GENOMIC DNA]</scope>
    <source>
        <strain evidence="2 3">DSM 20475</strain>
    </source>
</reference>
<sequence>MGAEFWNIFYILVGAVFLASGLLWLQTSYRKRHQVHFDQVMISGQLKADLCDLIDRGDREGAISLFRRKTLHNRQFCEIYIDELARRYENGQV</sequence>
<accession>A0A1G6Z0N5</accession>
<protein>
    <submittedName>
        <fullName evidence="2">Uncharacterized protein</fullName>
    </submittedName>
</protein>
<keyword evidence="1" id="KW-1133">Transmembrane helix</keyword>
<feature type="transmembrane region" description="Helical" evidence="1">
    <location>
        <begin position="6"/>
        <end position="25"/>
    </location>
</feature>